<dbReference type="AlphaFoldDB" id="A0A1I8ARR5"/>
<name>A0A1I8ARR5_9BILA</name>
<dbReference type="InterPro" id="IPR050361">
    <property type="entry name" value="MPP/UQCRC_Complex"/>
</dbReference>
<keyword evidence="3" id="KW-0496">Mitochondrion</keyword>
<dbReference type="Proteomes" id="UP000095287">
    <property type="component" value="Unplaced"/>
</dbReference>
<proteinExistence type="predicted"/>
<protein>
    <submittedName>
        <fullName evidence="7">Peptidase_M16 domain-containing protein</fullName>
    </submittedName>
</protein>
<dbReference type="InterPro" id="IPR007863">
    <property type="entry name" value="Peptidase_M16_C"/>
</dbReference>
<evidence type="ECO:0000259" key="5">
    <source>
        <dbReference type="Pfam" id="PF05193"/>
    </source>
</evidence>
<keyword evidence="6" id="KW-1185">Reference proteome</keyword>
<dbReference type="GO" id="GO:0046872">
    <property type="term" value="F:metal ion binding"/>
    <property type="evidence" value="ECO:0007669"/>
    <property type="project" value="InterPro"/>
</dbReference>
<comment type="subcellular location">
    <subcellularLocation>
        <location evidence="1">Mitochondrion</location>
    </subcellularLocation>
</comment>
<dbReference type="FunFam" id="3.30.830.10:FF:000039">
    <property type="entry name" value="Ubiquinol-cytochrome c reductase core subunit 2"/>
    <property type="match status" value="1"/>
</dbReference>
<dbReference type="WBParaSite" id="L893_g8547.t1">
    <property type="protein sequence ID" value="L893_g8547.t1"/>
    <property type="gene ID" value="L893_g8547"/>
</dbReference>
<evidence type="ECO:0000313" key="6">
    <source>
        <dbReference type="Proteomes" id="UP000095287"/>
    </source>
</evidence>
<dbReference type="InterPro" id="IPR011765">
    <property type="entry name" value="Pept_M16_N"/>
</dbReference>
<sequence length="440" mass="45612">MISRQVLKRGFATAAARSPLAAISEEKVSRLQSGLTVASVDVGGPVSNVVLAFRAGARYESADEAGLVHHLRNLIGTDSANFLGTKMLWQAGSIGAQLSSTATNDLLFVQMSVIRDNADIALSLLGELAQPACKAWDVDDRKETLSYDRAYSTPYDKLLEHVHKAAYRNGSLGNRIISKNHRVGKVSFRQLADFADARLRAGEAALVGINVDHGNLLRYASEQLRLADGTAKAAAASPYLGGDVRHEANGDFAHVALVGEGAGLSDTKNVAVQSVLASLIGNGSNLKYSNGVGLGVVAQAVQKAANGQPVGVSSINISHSDAGLTGVCLVADSSRVAPLVSAAAHALKSIAGSVDEQALVIAKASAKVDVLTRADEGAALAADQATQLLASGNAISPVDFAKLIDAVTAADVKKAAEQMAKKLSLAAHGKINQVPYLDQL</sequence>
<evidence type="ECO:0000313" key="7">
    <source>
        <dbReference type="WBParaSite" id="L893_g8547.t1"/>
    </source>
</evidence>
<keyword evidence="2" id="KW-0809">Transit peptide</keyword>
<evidence type="ECO:0000259" key="4">
    <source>
        <dbReference type="Pfam" id="PF00675"/>
    </source>
</evidence>
<dbReference type="PANTHER" id="PTHR11851">
    <property type="entry name" value="METALLOPROTEASE"/>
    <property type="match status" value="1"/>
</dbReference>
<dbReference type="Pfam" id="PF05193">
    <property type="entry name" value="Peptidase_M16_C"/>
    <property type="match status" value="1"/>
</dbReference>
<dbReference type="FunFam" id="3.30.830.10:FF:000021">
    <property type="entry name" value="Cytochrome b-c1 complex subunit 2"/>
    <property type="match status" value="1"/>
</dbReference>
<dbReference type="Gene3D" id="3.30.830.10">
    <property type="entry name" value="Metalloenzyme, LuxS/M16 peptidase-like"/>
    <property type="match status" value="2"/>
</dbReference>
<evidence type="ECO:0000256" key="3">
    <source>
        <dbReference type="ARBA" id="ARBA00023128"/>
    </source>
</evidence>
<dbReference type="PANTHER" id="PTHR11851:SF226">
    <property type="entry name" value="CYTOCHROME B-C1 COMPLEX SUBUNIT 2, MITOCHONDRIAL"/>
    <property type="match status" value="1"/>
</dbReference>
<feature type="domain" description="Peptidase M16 N-terminal" evidence="4">
    <location>
        <begin position="38"/>
        <end position="177"/>
    </location>
</feature>
<evidence type="ECO:0000256" key="2">
    <source>
        <dbReference type="ARBA" id="ARBA00022946"/>
    </source>
</evidence>
<feature type="domain" description="Peptidase M16 C-terminal" evidence="5">
    <location>
        <begin position="186"/>
        <end position="364"/>
    </location>
</feature>
<accession>A0A1I8ARR5</accession>
<dbReference type="Pfam" id="PF00675">
    <property type="entry name" value="Peptidase_M16"/>
    <property type="match status" value="1"/>
</dbReference>
<dbReference type="GO" id="GO:0005739">
    <property type="term" value="C:mitochondrion"/>
    <property type="evidence" value="ECO:0007669"/>
    <property type="project" value="UniProtKB-SubCell"/>
</dbReference>
<dbReference type="InterPro" id="IPR011249">
    <property type="entry name" value="Metalloenz_LuxS/M16"/>
</dbReference>
<dbReference type="GO" id="GO:0016020">
    <property type="term" value="C:membrane"/>
    <property type="evidence" value="ECO:0007669"/>
    <property type="project" value="UniProtKB-ARBA"/>
</dbReference>
<reference evidence="7" key="1">
    <citation type="submission" date="2016-11" db="UniProtKB">
        <authorList>
            <consortium name="WormBaseParasite"/>
        </authorList>
    </citation>
    <scope>IDENTIFICATION</scope>
</reference>
<evidence type="ECO:0000256" key="1">
    <source>
        <dbReference type="ARBA" id="ARBA00004173"/>
    </source>
</evidence>
<dbReference type="SUPFAM" id="SSF63411">
    <property type="entry name" value="LuxS/MPP-like metallohydrolase"/>
    <property type="match status" value="2"/>
</dbReference>
<organism evidence="6 7">
    <name type="scientific">Steinernema glaseri</name>
    <dbReference type="NCBI Taxonomy" id="37863"/>
    <lineage>
        <taxon>Eukaryota</taxon>
        <taxon>Metazoa</taxon>
        <taxon>Ecdysozoa</taxon>
        <taxon>Nematoda</taxon>
        <taxon>Chromadorea</taxon>
        <taxon>Rhabditida</taxon>
        <taxon>Tylenchina</taxon>
        <taxon>Panagrolaimomorpha</taxon>
        <taxon>Strongyloidoidea</taxon>
        <taxon>Steinernematidae</taxon>
        <taxon>Steinernema</taxon>
    </lineage>
</organism>